<comment type="caution">
    <text evidence="2">The sequence shown here is derived from an EMBL/GenBank/DDBJ whole genome shotgun (WGS) entry which is preliminary data.</text>
</comment>
<keyword evidence="1" id="KW-1133">Transmembrane helix</keyword>
<dbReference type="EMBL" id="PYLS01000005">
    <property type="protein sequence ID" value="PST82666.1"/>
    <property type="molecule type" value="Genomic_DNA"/>
</dbReference>
<name>A0A2T3HJP2_9SPHI</name>
<accession>A0A2T3HJP2</accession>
<dbReference type="AlphaFoldDB" id="A0A2T3HJP2"/>
<keyword evidence="1" id="KW-0812">Transmembrane</keyword>
<sequence>MKFHSEIDLSDQVFANLPWQLGFVQLKFTIKPRAYKVQLTCAGFASVFAVFCLIFVKQLLAVAWQTGACPLLKGMCSVSVGGPLS</sequence>
<feature type="transmembrane region" description="Helical" evidence="1">
    <location>
        <begin position="37"/>
        <end position="56"/>
    </location>
</feature>
<protein>
    <submittedName>
        <fullName evidence="2">Uncharacterized protein</fullName>
    </submittedName>
</protein>
<evidence type="ECO:0000313" key="2">
    <source>
        <dbReference type="EMBL" id="PST82666.1"/>
    </source>
</evidence>
<evidence type="ECO:0000256" key="1">
    <source>
        <dbReference type="SAM" id="Phobius"/>
    </source>
</evidence>
<dbReference type="Proteomes" id="UP000240912">
    <property type="component" value="Unassembled WGS sequence"/>
</dbReference>
<reference evidence="2 3" key="1">
    <citation type="submission" date="2018-03" db="EMBL/GenBank/DDBJ databases">
        <authorList>
            <person name="Keele B.F."/>
        </authorList>
    </citation>
    <scope>NUCLEOTIDE SEQUENCE [LARGE SCALE GENOMIC DNA]</scope>
    <source>
        <strain evidence="2 3">YL28-9</strain>
    </source>
</reference>
<organism evidence="2 3">
    <name type="scientific">Pedobacter yulinensis</name>
    <dbReference type="NCBI Taxonomy" id="2126353"/>
    <lineage>
        <taxon>Bacteria</taxon>
        <taxon>Pseudomonadati</taxon>
        <taxon>Bacteroidota</taxon>
        <taxon>Sphingobacteriia</taxon>
        <taxon>Sphingobacteriales</taxon>
        <taxon>Sphingobacteriaceae</taxon>
        <taxon>Pedobacter</taxon>
    </lineage>
</organism>
<proteinExistence type="predicted"/>
<keyword evidence="1" id="KW-0472">Membrane</keyword>
<keyword evidence="3" id="KW-1185">Reference proteome</keyword>
<evidence type="ECO:0000313" key="3">
    <source>
        <dbReference type="Proteomes" id="UP000240912"/>
    </source>
</evidence>
<gene>
    <name evidence="2" type="ORF">C7T94_08370</name>
</gene>